<keyword evidence="9" id="KW-1185">Reference proteome</keyword>
<gene>
    <name evidence="8" type="ORF">CCAM_LOCUS29813</name>
</gene>
<feature type="domain" description="GTD-binding" evidence="7">
    <location>
        <begin position="272"/>
        <end position="370"/>
    </location>
</feature>
<comment type="subcellular location">
    <subcellularLocation>
        <location evidence="1">Membrane</location>
    </subcellularLocation>
</comment>
<dbReference type="EMBL" id="OOIL02003480">
    <property type="protein sequence ID" value="VFQ88037.1"/>
    <property type="molecule type" value="Genomic_DNA"/>
</dbReference>
<keyword evidence="3 6" id="KW-1133">Transmembrane helix</keyword>
<accession>A0A484MHP8</accession>
<protein>
    <recommendedName>
        <fullName evidence="7">GTD-binding domain-containing protein</fullName>
    </recommendedName>
</protein>
<reference evidence="8 9" key="1">
    <citation type="submission" date="2018-04" db="EMBL/GenBank/DDBJ databases">
        <authorList>
            <person name="Vogel A."/>
        </authorList>
    </citation>
    <scope>NUCLEOTIDE SEQUENCE [LARGE SCALE GENOMIC DNA]</scope>
</reference>
<evidence type="ECO:0000256" key="4">
    <source>
        <dbReference type="ARBA" id="ARBA00023136"/>
    </source>
</evidence>
<feature type="compositionally biased region" description="Basic and acidic residues" evidence="5">
    <location>
        <begin position="246"/>
        <end position="258"/>
    </location>
</feature>
<name>A0A484MHP8_9ASTE</name>
<keyword evidence="4 6" id="KW-0472">Membrane</keyword>
<dbReference type="GO" id="GO:0080115">
    <property type="term" value="F:myosin XI tail binding"/>
    <property type="evidence" value="ECO:0007669"/>
    <property type="project" value="UniProtKB-ARBA"/>
</dbReference>
<evidence type="ECO:0000313" key="9">
    <source>
        <dbReference type="Proteomes" id="UP000595140"/>
    </source>
</evidence>
<dbReference type="AlphaFoldDB" id="A0A484MHP8"/>
<evidence type="ECO:0000256" key="3">
    <source>
        <dbReference type="ARBA" id="ARBA00022989"/>
    </source>
</evidence>
<feature type="region of interest" description="Disordered" evidence="5">
    <location>
        <begin position="677"/>
        <end position="711"/>
    </location>
</feature>
<keyword evidence="2 6" id="KW-0812">Transmembrane</keyword>
<evidence type="ECO:0000259" key="7">
    <source>
        <dbReference type="PROSITE" id="PS51775"/>
    </source>
</evidence>
<dbReference type="OrthoDB" id="1933744at2759"/>
<dbReference type="PANTHER" id="PTHR31422">
    <property type="entry name" value="BNAANNG28530D PROTEIN"/>
    <property type="match status" value="1"/>
</dbReference>
<dbReference type="Proteomes" id="UP000595140">
    <property type="component" value="Unassembled WGS sequence"/>
</dbReference>
<organism evidence="8 9">
    <name type="scientific">Cuscuta campestris</name>
    <dbReference type="NCBI Taxonomy" id="132261"/>
    <lineage>
        <taxon>Eukaryota</taxon>
        <taxon>Viridiplantae</taxon>
        <taxon>Streptophyta</taxon>
        <taxon>Embryophyta</taxon>
        <taxon>Tracheophyta</taxon>
        <taxon>Spermatophyta</taxon>
        <taxon>Magnoliopsida</taxon>
        <taxon>eudicotyledons</taxon>
        <taxon>Gunneridae</taxon>
        <taxon>Pentapetalae</taxon>
        <taxon>asterids</taxon>
        <taxon>lamiids</taxon>
        <taxon>Solanales</taxon>
        <taxon>Convolvulaceae</taxon>
        <taxon>Cuscuteae</taxon>
        <taxon>Cuscuta</taxon>
        <taxon>Cuscuta subgen. Grammica</taxon>
        <taxon>Cuscuta sect. Cleistogrammica</taxon>
    </lineage>
</organism>
<dbReference type="PROSITE" id="PS51775">
    <property type="entry name" value="GTD_BINDING"/>
    <property type="match status" value="1"/>
</dbReference>
<dbReference type="Pfam" id="PF04576">
    <property type="entry name" value="Zein-binding"/>
    <property type="match status" value="1"/>
</dbReference>
<evidence type="ECO:0000256" key="6">
    <source>
        <dbReference type="SAM" id="Phobius"/>
    </source>
</evidence>
<evidence type="ECO:0000256" key="2">
    <source>
        <dbReference type="ARBA" id="ARBA00022692"/>
    </source>
</evidence>
<dbReference type="InterPro" id="IPR007656">
    <property type="entry name" value="GTD-bd"/>
</dbReference>
<proteinExistence type="predicted"/>
<feature type="transmembrane region" description="Helical" evidence="6">
    <location>
        <begin position="7"/>
        <end position="28"/>
    </location>
</feature>
<dbReference type="GO" id="GO:0016020">
    <property type="term" value="C:membrane"/>
    <property type="evidence" value="ECO:0007669"/>
    <property type="project" value="UniProtKB-SubCell"/>
</dbReference>
<feature type="compositionally biased region" description="Basic and acidic residues" evidence="5">
    <location>
        <begin position="484"/>
        <end position="498"/>
    </location>
</feature>
<evidence type="ECO:0000313" key="8">
    <source>
        <dbReference type="EMBL" id="VFQ88037.1"/>
    </source>
</evidence>
<dbReference type="PANTHER" id="PTHR31422:SF3">
    <property type="entry name" value="GTD-BINDING DOMAIN-CONTAINING PROTEIN"/>
    <property type="match status" value="1"/>
</dbReference>
<feature type="region of interest" description="Disordered" evidence="5">
    <location>
        <begin position="420"/>
        <end position="452"/>
    </location>
</feature>
<feature type="region of interest" description="Disordered" evidence="5">
    <location>
        <begin position="246"/>
        <end position="267"/>
    </location>
</feature>
<evidence type="ECO:0000256" key="1">
    <source>
        <dbReference type="ARBA" id="ARBA00004370"/>
    </source>
</evidence>
<evidence type="ECO:0000256" key="5">
    <source>
        <dbReference type="SAM" id="MobiDB-lite"/>
    </source>
</evidence>
<feature type="region of interest" description="Disordered" evidence="5">
    <location>
        <begin position="479"/>
        <end position="498"/>
    </location>
</feature>
<sequence>MGCEVDYMWSLSSLVAAFLDLAISYFLLCASSVVFLGTKFLGLFGLPLPCPCNGLFGISPNTNLCLKRLLVDFPNEKVSDVQLLVRGKFPFNIHNNCHLNMRLIEEKDDNCFNTSPGLVGIEPREASCSSLSDARKSISVPRIEFETNKTEIGSVRDGRADVKGKGVTIYKNRSGIRRRRKRALAAERWTSSSVSSYDHSLSDFQSCPISPPSINKERNEIRLWRENSRELYGNGFDAHYSHYRETHKGTRHGQRDGFDLNGFPDYDEQNEKIVSSNDREEEEEQAGRDALYLELEKERNAAATAADEAMSMIARLQEEKALIEMEARQYQRIYEEKSAYDAEEMNILKEILVRREREKLFLEKEVEAYRKMMVSVGNEQPAAGDDEHIPDTERQLSDYSLYESEDSILMLRQLSASIDKKTMKKSKRSDESGMESSALGQKEDSSFLEQGSHPFGYQEFQEKEMVTMIDASDGIPLPCSKTGVSEHNHPENTSHDDSYQDFSASNLSFDKELHVVHDVHIIDGSNVSNEGKGSEGMPLSTNDDLTCSIISSLPPEASASQAIDADRSTSFTNTQMEEAKSRRISSGVFDQLPPLDPKTISIKPGDVLRRHSLSTFDIERLKIDYEVERLRERLKSVQEGREKLNLSVENREGEKVQLKLLEDIALQLREIRHLTQPEKEIRQASLPPPSSKVKPKKKRCRSASLGVHNSS</sequence>